<evidence type="ECO:0000256" key="8">
    <source>
        <dbReference type="SAM" id="SignalP"/>
    </source>
</evidence>
<proteinExistence type="inferred from homology"/>
<dbReference type="OrthoDB" id="2845955at2759"/>
<comment type="caution">
    <text evidence="10">The sequence shown here is derived from an EMBL/GenBank/DDBJ whole genome shotgun (WGS) entry which is preliminary data.</text>
</comment>
<dbReference type="InterPro" id="IPR050414">
    <property type="entry name" value="Fungal_M35_metalloproteases"/>
</dbReference>
<evidence type="ECO:0000259" key="9">
    <source>
        <dbReference type="SMART" id="SM01351"/>
    </source>
</evidence>
<evidence type="ECO:0000256" key="2">
    <source>
        <dbReference type="ARBA" id="ARBA00010279"/>
    </source>
</evidence>
<dbReference type="PANTHER" id="PTHR37016:SF3">
    <property type="entry name" value="NEUTRAL PROTEASE 2-RELATED"/>
    <property type="match status" value="1"/>
</dbReference>
<evidence type="ECO:0000256" key="5">
    <source>
        <dbReference type="ARBA" id="ARBA00022801"/>
    </source>
</evidence>
<name>A0A8H5B1C5_9AGAR</name>
<comment type="cofactor">
    <cofactor evidence="1">
        <name>Zn(2+)</name>
        <dbReference type="ChEBI" id="CHEBI:29105"/>
    </cofactor>
</comment>
<dbReference type="GO" id="GO:0004222">
    <property type="term" value="F:metalloendopeptidase activity"/>
    <property type="evidence" value="ECO:0007669"/>
    <property type="project" value="InterPro"/>
</dbReference>
<sequence length="215" mass="23729">MPTLQALLILGSALLAASAPASNILTTGNANDTDGLRPASWPTFEQCEGDNRETIIAYAARDAQVLGKATRDYVKSLTGPTPRYTTWFGNYTPERHATVLKIFTAINTNDYLAYNYYCDCDVPGLPEDVVAYVYSWQYGMIHICPEFFRRNTTGRNTQAGTILHEATHYVNNGGGTEDWVSGTNNSLQLAIDDPDKAVDCAANYKYFAENTPFLD</sequence>
<feature type="signal peptide" evidence="8">
    <location>
        <begin position="1"/>
        <end position="21"/>
    </location>
</feature>
<organism evidence="10 11">
    <name type="scientific">Ephemerocybe angulata</name>
    <dbReference type="NCBI Taxonomy" id="980116"/>
    <lineage>
        <taxon>Eukaryota</taxon>
        <taxon>Fungi</taxon>
        <taxon>Dikarya</taxon>
        <taxon>Basidiomycota</taxon>
        <taxon>Agaricomycotina</taxon>
        <taxon>Agaricomycetes</taxon>
        <taxon>Agaricomycetidae</taxon>
        <taxon>Agaricales</taxon>
        <taxon>Agaricineae</taxon>
        <taxon>Psathyrellaceae</taxon>
        <taxon>Ephemerocybe</taxon>
    </lineage>
</organism>
<feature type="domain" description="Lysine-specific metallo-endopeptidase" evidence="9">
    <location>
        <begin position="72"/>
        <end position="209"/>
    </location>
</feature>
<keyword evidence="3" id="KW-0645">Protease</keyword>
<feature type="chain" id="PRO_5034030593" description="Lysine-specific metallo-endopeptidase domain-containing protein" evidence="8">
    <location>
        <begin position="22"/>
        <end position="215"/>
    </location>
</feature>
<dbReference type="AlphaFoldDB" id="A0A8H5B1C5"/>
<dbReference type="Proteomes" id="UP000541558">
    <property type="component" value="Unassembled WGS sequence"/>
</dbReference>
<accession>A0A8H5B1C5</accession>
<evidence type="ECO:0000256" key="3">
    <source>
        <dbReference type="ARBA" id="ARBA00022670"/>
    </source>
</evidence>
<keyword evidence="6" id="KW-0862">Zinc</keyword>
<comment type="similarity">
    <text evidence="2">Belongs to the peptidase M35 family.</text>
</comment>
<evidence type="ECO:0000256" key="4">
    <source>
        <dbReference type="ARBA" id="ARBA00022723"/>
    </source>
</evidence>
<evidence type="ECO:0000313" key="10">
    <source>
        <dbReference type="EMBL" id="KAF5314718.1"/>
    </source>
</evidence>
<dbReference type="InterPro" id="IPR029463">
    <property type="entry name" value="Lys_MEP"/>
</dbReference>
<dbReference type="Gene3D" id="3.40.390.10">
    <property type="entry name" value="Collagenase (Catalytic Domain)"/>
    <property type="match status" value="1"/>
</dbReference>
<keyword evidence="5" id="KW-0378">Hydrolase</keyword>
<evidence type="ECO:0000256" key="6">
    <source>
        <dbReference type="ARBA" id="ARBA00022833"/>
    </source>
</evidence>
<dbReference type="Pfam" id="PF14521">
    <property type="entry name" value="Aspzincin_M35"/>
    <property type="match status" value="1"/>
</dbReference>
<keyword evidence="11" id="KW-1185">Reference proteome</keyword>
<evidence type="ECO:0000256" key="7">
    <source>
        <dbReference type="ARBA" id="ARBA00023049"/>
    </source>
</evidence>
<gene>
    <name evidence="10" type="ORF">D9611_007270</name>
</gene>
<dbReference type="GO" id="GO:0046872">
    <property type="term" value="F:metal ion binding"/>
    <property type="evidence" value="ECO:0007669"/>
    <property type="project" value="UniProtKB-KW"/>
</dbReference>
<dbReference type="InterPro" id="IPR024079">
    <property type="entry name" value="MetalloPept_cat_dom_sf"/>
</dbReference>
<dbReference type="PANTHER" id="PTHR37016">
    <property type="match status" value="1"/>
</dbReference>
<dbReference type="SUPFAM" id="SSF55486">
    <property type="entry name" value="Metalloproteases ('zincins'), catalytic domain"/>
    <property type="match status" value="1"/>
</dbReference>
<keyword evidence="8" id="KW-0732">Signal</keyword>
<dbReference type="GO" id="GO:0006508">
    <property type="term" value="P:proteolysis"/>
    <property type="evidence" value="ECO:0007669"/>
    <property type="project" value="UniProtKB-KW"/>
</dbReference>
<evidence type="ECO:0000313" key="11">
    <source>
        <dbReference type="Proteomes" id="UP000541558"/>
    </source>
</evidence>
<keyword evidence="7" id="KW-0482">Metalloprotease</keyword>
<evidence type="ECO:0000256" key="1">
    <source>
        <dbReference type="ARBA" id="ARBA00001947"/>
    </source>
</evidence>
<dbReference type="SMART" id="SM01351">
    <property type="entry name" value="Aspzincin_M35"/>
    <property type="match status" value="1"/>
</dbReference>
<reference evidence="10 11" key="1">
    <citation type="journal article" date="2020" name="ISME J.">
        <title>Uncovering the hidden diversity of litter-decomposition mechanisms in mushroom-forming fungi.</title>
        <authorList>
            <person name="Floudas D."/>
            <person name="Bentzer J."/>
            <person name="Ahren D."/>
            <person name="Johansson T."/>
            <person name="Persson P."/>
            <person name="Tunlid A."/>
        </authorList>
    </citation>
    <scope>NUCLEOTIDE SEQUENCE [LARGE SCALE GENOMIC DNA]</scope>
    <source>
        <strain evidence="10 11">CBS 175.51</strain>
    </source>
</reference>
<keyword evidence="4" id="KW-0479">Metal-binding</keyword>
<protein>
    <recommendedName>
        <fullName evidence="9">Lysine-specific metallo-endopeptidase domain-containing protein</fullName>
    </recommendedName>
</protein>
<dbReference type="EMBL" id="JAACJK010000221">
    <property type="protein sequence ID" value="KAF5314718.1"/>
    <property type="molecule type" value="Genomic_DNA"/>
</dbReference>